<feature type="transmembrane region" description="Helical" evidence="2">
    <location>
        <begin position="289"/>
        <end position="318"/>
    </location>
</feature>
<reference evidence="5" key="1">
    <citation type="journal article" date="2010" name="Nature">
        <title>The Amphimedon queenslandica genome and the evolution of animal complexity.</title>
        <authorList>
            <person name="Srivastava M."/>
            <person name="Simakov O."/>
            <person name="Chapman J."/>
            <person name="Fahey B."/>
            <person name="Gauthier M.E."/>
            <person name="Mitros T."/>
            <person name="Richards G.S."/>
            <person name="Conaco C."/>
            <person name="Dacre M."/>
            <person name="Hellsten U."/>
            <person name="Larroux C."/>
            <person name="Putnam N.H."/>
            <person name="Stanke M."/>
            <person name="Adamska M."/>
            <person name="Darling A."/>
            <person name="Degnan S.M."/>
            <person name="Oakley T.H."/>
            <person name="Plachetzki D.C."/>
            <person name="Zhai Y."/>
            <person name="Adamski M."/>
            <person name="Calcino A."/>
            <person name="Cummins S.F."/>
            <person name="Goodstein D.M."/>
            <person name="Harris C."/>
            <person name="Jackson D.J."/>
            <person name="Leys S.P."/>
            <person name="Shu S."/>
            <person name="Woodcroft B.J."/>
            <person name="Vervoort M."/>
            <person name="Kosik K.S."/>
            <person name="Manning G."/>
            <person name="Degnan B.M."/>
            <person name="Rokhsar D.S."/>
        </authorList>
    </citation>
    <scope>NUCLEOTIDE SEQUENCE [LARGE SCALE GENOMIC DNA]</scope>
</reference>
<feature type="domain" description="Fibronectin type-III" evidence="3">
    <location>
        <begin position="55"/>
        <end position="144"/>
    </location>
</feature>
<dbReference type="EnsemblMetazoa" id="XM_019996852.1">
    <property type="protein sequence ID" value="XP_019852411.1"/>
    <property type="gene ID" value="LOC109582203"/>
</dbReference>
<dbReference type="InterPro" id="IPR036116">
    <property type="entry name" value="FN3_sf"/>
</dbReference>
<name>A0AAN0J6Q9_AMPQE</name>
<protein>
    <recommendedName>
        <fullName evidence="3">Fibronectin type-III domain-containing protein</fullName>
    </recommendedName>
</protein>
<reference evidence="4" key="2">
    <citation type="submission" date="2024-06" db="UniProtKB">
        <authorList>
            <consortium name="EnsemblMetazoa"/>
        </authorList>
    </citation>
    <scope>IDENTIFICATION</scope>
</reference>
<dbReference type="PROSITE" id="PS50853">
    <property type="entry name" value="FN3"/>
    <property type="match status" value="1"/>
</dbReference>
<organism evidence="4 5">
    <name type="scientific">Amphimedon queenslandica</name>
    <name type="common">Sponge</name>
    <dbReference type="NCBI Taxonomy" id="400682"/>
    <lineage>
        <taxon>Eukaryota</taxon>
        <taxon>Metazoa</taxon>
        <taxon>Porifera</taxon>
        <taxon>Demospongiae</taxon>
        <taxon>Heteroscleromorpha</taxon>
        <taxon>Haplosclerida</taxon>
        <taxon>Niphatidae</taxon>
        <taxon>Amphimedon</taxon>
    </lineage>
</organism>
<keyword evidence="2" id="KW-1133">Transmembrane helix</keyword>
<dbReference type="KEGG" id="aqu:109582203"/>
<feature type="region of interest" description="Disordered" evidence="1">
    <location>
        <begin position="243"/>
        <end position="283"/>
    </location>
</feature>
<evidence type="ECO:0000256" key="1">
    <source>
        <dbReference type="SAM" id="MobiDB-lite"/>
    </source>
</evidence>
<dbReference type="Proteomes" id="UP000007879">
    <property type="component" value="Unassembled WGS sequence"/>
</dbReference>
<evidence type="ECO:0000259" key="3">
    <source>
        <dbReference type="PROSITE" id="PS50853"/>
    </source>
</evidence>
<dbReference type="InterPro" id="IPR003961">
    <property type="entry name" value="FN3_dom"/>
</dbReference>
<dbReference type="AlphaFoldDB" id="A0AAN0J6Q9"/>
<dbReference type="SUPFAM" id="SSF49265">
    <property type="entry name" value="Fibronectin type III"/>
    <property type="match status" value="1"/>
</dbReference>
<evidence type="ECO:0000313" key="5">
    <source>
        <dbReference type="Proteomes" id="UP000007879"/>
    </source>
</evidence>
<proteinExistence type="predicted"/>
<keyword evidence="2" id="KW-0472">Membrane</keyword>
<keyword evidence="5" id="KW-1185">Reference proteome</keyword>
<evidence type="ECO:0000256" key="2">
    <source>
        <dbReference type="SAM" id="Phobius"/>
    </source>
</evidence>
<evidence type="ECO:0000313" key="4">
    <source>
        <dbReference type="EnsemblMetazoa" id="XP_019852411.1"/>
    </source>
</evidence>
<dbReference type="RefSeq" id="XP_019852411.1">
    <property type="nucleotide sequence ID" value="XM_019996852.1"/>
</dbReference>
<keyword evidence="2" id="KW-0812">Transmembrane</keyword>
<accession>A0AAN0J6Q9</accession>
<sequence>MDGDWLTFLKNRPKGQGYEDSHRCYFNRYLSSSGPPELHGGTPSWAGACFCLLDSVSNLNYTFINESSTLLTWIAPYSLDNVPITGYYIVNGLVDITTINNNTNITLLATNPDPCILNNVSVSPINDVGIGSSNDISFYKKGPNVQMFFSGYNATSGIAILHLNISVTLPCTDEVVENVTVIIHCNKTVVYADLIPVENSLDVIESVPVPLNQQCDISIVFSNEDGSSAAFMLPLDHPVATSSLPSTATTTSSPSGGTSTSSPTVTTFSSMASGTSTSSPTVTATSPPVLIIIAATTSFFVLLLMAVLLSLCAILLLIRKHKKKEFPVVTLVNNHDEEPEIITAAAIAAATTTTTDLGALFPGHSYNLCYN</sequence>
<dbReference type="GeneID" id="109582203"/>